<dbReference type="GO" id="GO:0006465">
    <property type="term" value="P:signal peptide processing"/>
    <property type="evidence" value="ECO:0007669"/>
    <property type="project" value="InterPro"/>
</dbReference>
<keyword evidence="4" id="KW-0472">Membrane</keyword>
<dbReference type="STRING" id="91360.SAMN05660330_03019"/>
<evidence type="ECO:0000256" key="4">
    <source>
        <dbReference type="RuleBase" id="RU362042"/>
    </source>
</evidence>
<keyword evidence="4" id="KW-0645">Protease</keyword>
<dbReference type="OrthoDB" id="9815782at2"/>
<dbReference type="AlphaFoldDB" id="A0A1H0TDK3"/>
<gene>
    <name evidence="6" type="ORF">SAMN05660330_03019</name>
</gene>
<evidence type="ECO:0000256" key="1">
    <source>
        <dbReference type="ARBA" id="ARBA00009370"/>
    </source>
</evidence>
<evidence type="ECO:0000259" key="5">
    <source>
        <dbReference type="Pfam" id="PF10502"/>
    </source>
</evidence>
<proteinExistence type="inferred from homology"/>
<dbReference type="SUPFAM" id="SSF51306">
    <property type="entry name" value="LexA/Signal peptidase"/>
    <property type="match status" value="1"/>
</dbReference>
<dbReference type="EC" id="3.4.21.89" evidence="4"/>
<dbReference type="InterPro" id="IPR000223">
    <property type="entry name" value="Pept_S26A_signal_pept_1"/>
</dbReference>
<keyword evidence="4" id="KW-1133">Transmembrane helix</keyword>
<dbReference type="PRINTS" id="PR00727">
    <property type="entry name" value="LEADERPTASE"/>
</dbReference>
<dbReference type="NCBIfam" id="TIGR02227">
    <property type="entry name" value="sigpep_I_bact"/>
    <property type="match status" value="1"/>
</dbReference>
<comment type="similarity">
    <text evidence="1 4">Belongs to the peptidase S26 family.</text>
</comment>
<dbReference type="GO" id="GO:0016020">
    <property type="term" value="C:membrane"/>
    <property type="evidence" value="ECO:0007669"/>
    <property type="project" value="UniProtKB-SubCell"/>
</dbReference>
<feature type="active site" evidence="3">
    <location>
        <position position="88"/>
    </location>
</feature>
<keyword evidence="4" id="KW-0378">Hydrolase</keyword>
<dbReference type="CDD" id="cd06530">
    <property type="entry name" value="S26_SPase_I"/>
    <property type="match status" value="1"/>
</dbReference>
<protein>
    <recommendedName>
        <fullName evidence="2 4">Signal peptidase I</fullName>
        <ecNumber evidence="4">3.4.21.89</ecNumber>
    </recommendedName>
</protein>
<dbReference type="InterPro" id="IPR036286">
    <property type="entry name" value="LexA/Signal_pep-like_sf"/>
</dbReference>
<dbReference type="Pfam" id="PF10502">
    <property type="entry name" value="Peptidase_S26"/>
    <property type="match status" value="1"/>
</dbReference>
<organism evidence="6 7">
    <name type="scientific">Desulforhopalus singaporensis</name>
    <dbReference type="NCBI Taxonomy" id="91360"/>
    <lineage>
        <taxon>Bacteria</taxon>
        <taxon>Pseudomonadati</taxon>
        <taxon>Thermodesulfobacteriota</taxon>
        <taxon>Desulfobulbia</taxon>
        <taxon>Desulfobulbales</taxon>
        <taxon>Desulfocapsaceae</taxon>
        <taxon>Desulforhopalus</taxon>
    </lineage>
</organism>
<evidence type="ECO:0000313" key="6">
    <source>
        <dbReference type="EMBL" id="SDP51596.1"/>
    </source>
</evidence>
<dbReference type="PANTHER" id="PTHR43390">
    <property type="entry name" value="SIGNAL PEPTIDASE I"/>
    <property type="match status" value="1"/>
</dbReference>
<dbReference type="Proteomes" id="UP000199073">
    <property type="component" value="Unassembled WGS sequence"/>
</dbReference>
<feature type="transmembrane region" description="Helical" evidence="4">
    <location>
        <begin position="18"/>
        <end position="38"/>
    </location>
</feature>
<comment type="catalytic activity">
    <reaction evidence="4">
        <text>Cleavage of hydrophobic, N-terminal signal or leader sequences from secreted and periplasmic proteins.</text>
        <dbReference type="EC" id="3.4.21.89"/>
    </reaction>
</comment>
<dbReference type="GO" id="GO:0004252">
    <property type="term" value="F:serine-type endopeptidase activity"/>
    <property type="evidence" value="ECO:0007669"/>
    <property type="project" value="InterPro"/>
</dbReference>
<keyword evidence="4" id="KW-0812">Transmembrane</keyword>
<keyword evidence="7" id="KW-1185">Reference proteome</keyword>
<sequence>MVPMSARRFLLPKLDRWFALRVTAVALTSYLVFGYVLIPLHIRGRSMEPTYHDNSFNFSWRQRYLLVKPKRFAVVTVRFSGTRVMLLKRIIAFAGETVEYRKGQLFINGRKVDEPYVKYQSNWNLEPRTVSPDHVYVIGDNRSGPMDRHQFGEVHVQRIAGGVLW</sequence>
<feature type="active site" evidence="3">
    <location>
        <position position="46"/>
    </location>
</feature>
<evidence type="ECO:0000256" key="3">
    <source>
        <dbReference type="PIRSR" id="PIRSR600223-1"/>
    </source>
</evidence>
<evidence type="ECO:0000313" key="7">
    <source>
        <dbReference type="Proteomes" id="UP000199073"/>
    </source>
</evidence>
<evidence type="ECO:0000256" key="2">
    <source>
        <dbReference type="ARBA" id="ARBA00019232"/>
    </source>
</evidence>
<reference evidence="6 7" key="1">
    <citation type="submission" date="2016-10" db="EMBL/GenBank/DDBJ databases">
        <authorList>
            <person name="de Groot N.N."/>
        </authorList>
    </citation>
    <scope>NUCLEOTIDE SEQUENCE [LARGE SCALE GENOMIC DNA]</scope>
    <source>
        <strain evidence="6 7">DSM 12130</strain>
    </source>
</reference>
<dbReference type="PANTHER" id="PTHR43390:SF1">
    <property type="entry name" value="CHLOROPLAST PROCESSING PEPTIDASE"/>
    <property type="match status" value="1"/>
</dbReference>
<dbReference type="EMBL" id="FNJI01000023">
    <property type="protein sequence ID" value="SDP51596.1"/>
    <property type="molecule type" value="Genomic_DNA"/>
</dbReference>
<accession>A0A1H0TDK3</accession>
<dbReference type="InterPro" id="IPR019533">
    <property type="entry name" value="Peptidase_S26"/>
</dbReference>
<comment type="subcellular location">
    <subcellularLocation>
        <location evidence="4">Membrane</location>
        <topology evidence="4">Single-pass type II membrane protein</topology>
    </subcellularLocation>
</comment>
<dbReference type="Gene3D" id="2.10.109.10">
    <property type="entry name" value="Umud Fragment, subunit A"/>
    <property type="match status" value="1"/>
</dbReference>
<name>A0A1H0TDK3_9BACT</name>
<feature type="domain" description="Peptidase S26" evidence="5">
    <location>
        <begin position="16"/>
        <end position="162"/>
    </location>
</feature>
<dbReference type="GO" id="GO:0009003">
    <property type="term" value="F:signal peptidase activity"/>
    <property type="evidence" value="ECO:0007669"/>
    <property type="project" value="UniProtKB-EC"/>
</dbReference>